<dbReference type="PROSITE" id="PS50893">
    <property type="entry name" value="ABC_TRANSPORTER_2"/>
    <property type="match status" value="1"/>
</dbReference>
<dbReference type="SMART" id="SM00382">
    <property type="entry name" value="AAA"/>
    <property type="match status" value="1"/>
</dbReference>
<sequence>MAEQKETRKHYSFADNWHFYWGIVFKTKPGLIAAIIGIAISETLLNVGTIVLPTLVVQLLTQKSSLPYFATVIISIVVGITVTTVLHGLVDIYGTDRSTAPRMRMANYLNSKIMAIDYQLLENPDTQQLFDAATRNGTGWTLAGGQAFYFGVEGLTRDILTLLVLLITISFFTPLIFVLLVFSGLISYLMLQRYRRWYAANHHTRDELQRKQKYLSQNAYAIENGKDVRLYQMSAWYHQHFEENRQQLNHWQQKQSTTQLVSDLISDFATLVRDGFAYLYLAFQIIAKNITATQLTLFFTTMSQFSQLVSQFIEDLNTLQKASVDLQEVRQFLDLPQSDTTSQLTTAQRNQLKQQPMTIQFDQVTYCYPKATTATIKNLSFKIDAGQKLALVGANGAGKTTITQLMMGLLKPTSGRVLINQVETSALTTEEQFALFAPVFQDSIIMALTLAQNISMSIEPDEKRIWQILKEVGLVELVEKLPQKLSAPMTRYIDSDGIEFSGGQIQKLMLARALYKNAPILILDEPTAALDPIAENEMYRQYAAMTFAKTSLFISHRLSSTRFCDNILYLDHGELHESGTHEELMALHGEYAHVYEVQSKYYQTQDPEQEVAK</sequence>
<reference evidence="11" key="1">
    <citation type="journal article" date="2019" name="Int. J. Syst. Evol. Microbiol.">
        <title>The Global Catalogue of Microorganisms (GCM) 10K type strain sequencing project: providing services to taxonomists for standard genome sequencing and annotation.</title>
        <authorList>
            <consortium name="The Broad Institute Genomics Platform"/>
            <consortium name="The Broad Institute Genome Sequencing Center for Infectious Disease"/>
            <person name="Wu L."/>
            <person name="Ma J."/>
        </authorList>
    </citation>
    <scope>NUCLEOTIDE SEQUENCE [LARGE SCALE GENOMIC DNA]</scope>
    <source>
        <strain evidence="11">CCM 8951</strain>
    </source>
</reference>
<dbReference type="SUPFAM" id="SSF90123">
    <property type="entry name" value="ABC transporter transmembrane region"/>
    <property type="match status" value="1"/>
</dbReference>
<evidence type="ECO:0000256" key="3">
    <source>
        <dbReference type="ARBA" id="ARBA00022741"/>
    </source>
</evidence>
<dbReference type="GO" id="GO:0005524">
    <property type="term" value="F:ATP binding"/>
    <property type="evidence" value="ECO:0007669"/>
    <property type="project" value="UniProtKB-KW"/>
</dbReference>
<dbReference type="RefSeq" id="WP_164506613.1">
    <property type="nucleotide sequence ID" value="NZ_JBHTOF010000090.1"/>
</dbReference>
<dbReference type="Pfam" id="PF00005">
    <property type="entry name" value="ABC_tran"/>
    <property type="match status" value="1"/>
</dbReference>
<dbReference type="PROSITE" id="PS50929">
    <property type="entry name" value="ABC_TM1F"/>
    <property type="match status" value="1"/>
</dbReference>
<dbReference type="InterPro" id="IPR003439">
    <property type="entry name" value="ABC_transporter-like_ATP-bd"/>
</dbReference>
<evidence type="ECO:0000256" key="6">
    <source>
        <dbReference type="ARBA" id="ARBA00023136"/>
    </source>
</evidence>
<keyword evidence="2 7" id="KW-0812">Transmembrane</keyword>
<keyword evidence="11" id="KW-1185">Reference proteome</keyword>
<evidence type="ECO:0000256" key="2">
    <source>
        <dbReference type="ARBA" id="ARBA00022692"/>
    </source>
</evidence>
<proteinExistence type="predicted"/>
<gene>
    <name evidence="10" type="ORF">ACFQ4L_07620</name>
</gene>
<keyword evidence="5 7" id="KW-1133">Transmembrane helix</keyword>
<dbReference type="Proteomes" id="UP001597244">
    <property type="component" value="Unassembled WGS sequence"/>
</dbReference>
<dbReference type="PANTHER" id="PTHR24221">
    <property type="entry name" value="ATP-BINDING CASSETTE SUB-FAMILY B"/>
    <property type="match status" value="1"/>
</dbReference>
<dbReference type="Gene3D" id="1.20.1560.10">
    <property type="entry name" value="ABC transporter type 1, transmembrane domain"/>
    <property type="match status" value="1"/>
</dbReference>
<dbReference type="InterPro" id="IPR011527">
    <property type="entry name" value="ABC1_TM_dom"/>
</dbReference>
<feature type="transmembrane region" description="Helical" evidence="7">
    <location>
        <begin position="31"/>
        <end position="56"/>
    </location>
</feature>
<feature type="transmembrane region" description="Helical" evidence="7">
    <location>
        <begin position="159"/>
        <end position="191"/>
    </location>
</feature>
<dbReference type="InterPro" id="IPR039421">
    <property type="entry name" value="Type_1_exporter"/>
</dbReference>
<dbReference type="PANTHER" id="PTHR24221:SF654">
    <property type="entry name" value="ATP-BINDING CASSETTE SUB-FAMILY B MEMBER 6"/>
    <property type="match status" value="1"/>
</dbReference>
<keyword evidence="3" id="KW-0547">Nucleotide-binding</keyword>
<dbReference type="InterPro" id="IPR003593">
    <property type="entry name" value="AAA+_ATPase"/>
</dbReference>
<dbReference type="InterPro" id="IPR027417">
    <property type="entry name" value="P-loop_NTPase"/>
</dbReference>
<organism evidence="10 11">
    <name type="scientific">Lapidilactobacillus mulanensis</name>
    <dbReference type="NCBI Taxonomy" id="2485999"/>
    <lineage>
        <taxon>Bacteria</taxon>
        <taxon>Bacillati</taxon>
        <taxon>Bacillota</taxon>
        <taxon>Bacilli</taxon>
        <taxon>Lactobacillales</taxon>
        <taxon>Lactobacillaceae</taxon>
        <taxon>Lapidilactobacillus</taxon>
    </lineage>
</organism>
<evidence type="ECO:0000256" key="7">
    <source>
        <dbReference type="SAM" id="Phobius"/>
    </source>
</evidence>
<evidence type="ECO:0000313" key="10">
    <source>
        <dbReference type="EMBL" id="MFD1465927.1"/>
    </source>
</evidence>
<dbReference type="InterPro" id="IPR036640">
    <property type="entry name" value="ABC1_TM_sf"/>
</dbReference>
<dbReference type="InterPro" id="IPR017871">
    <property type="entry name" value="ABC_transporter-like_CS"/>
</dbReference>
<dbReference type="PROSITE" id="PS00211">
    <property type="entry name" value="ABC_TRANSPORTER_1"/>
    <property type="match status" value="1"/>
</dbReference>
<keyword evidence="6 7" id="KW-0472">Membrane</keyword>
<dbReference type="Gene3D" id="3.40.50.300">
    <property type="entry name" value="P-loop containing nucleotide triphosphate hydrolases"/>
    <property type="match status" value="1"/>
</dbReference>
<evidence type="ECO:0000313" key="11">
    <source>
        <dbReference type="Proteomes" id="UP001597244"/>
    </source>
</evidence>
<name>A0ABW4DPG1_9LACO</name>
<feature type="transmembrane region" description="Helical" evidence="7">
    <location>
        <begin position="68"/>
        <end position="90"/>
    </location>
</feature>
<dbReference type="CDD" id="cd03228">
    <property type="entry name" value="ABCC_MRP_Like"/>
    <property type="match status" value="1"/>
</dbReference>
<protein>
    <submittedName>
        <fullName evidence="10">ABC transporter ATP-binding protein</fullName>
    </submittedName>
</protein>
<evidence type="ECO:0000256" key="5">
    <source>
        <dbReference type="ARBA" id="ARBA00022989"/>
    </source>
</evidence>
<comment type="caution">
    <text evidence="10">The sequence shown here is derived from an EMBL/GenBank/DDBJ whole genome shotgun (WGS) entry which is preliminary data.</text>
</comment>
<keyword evidence="4 10" id="KW-0067">ATP-binding</keyword>
<feature type="domain" description="ABC transmembrane type-1" evidence="9">
    <location>
        <begin position="146"/>
        <end position="321"/>
    </location>
</feature>
<evidence type="ECO:0000256" key="4">
    <source>
        <dbReference type="ARBA" id="ARBA00022840"/>
    </source>
</evidence>
<comment type="subcellular location">
    <subcellularLocation>
        <location evidence="1">Cell membrane</location>
        <topology evidence="1">Multi-pass membrane protein</topology>
    </subcellularLocation>
</comment>
<dbReference type="SUPFAM" id="SSF52540">
    <property type="entry name" value="P-loop containing nucleoside triphosphate hydrolases"/>
    <property type="match status" value="1"/>
</dbReference>
<evidence type="ECO:0000256" key="1">
    <source>
        <dbReference type="ARBA" id="ARBA00004651"/>
    </source>
</evidence>
<evidence type="ECO:0000259" key="9">
    <source>
        <dbReference type="PROSITE" id="PS50929"/>
    </source>
</evidence>
<evidence type="ECO:0000259" key="8">
    <source>
        <dbReference type="PROSITE" id="PS50893"/>
    </source>
</evidence>
<accession>A0ABW4DPG1</accession>
<feature type="domain" description="ABC transporter" evidence="8">
    <location>
        <begin position="359"/>
        <end position="597"/>
    </location>
</feature>
<dbReference type="EMBL" id="JBHTOF010000090">
    <property type="protein sequence ID" value="MFD1465927.1"/>
    <property type="molecule type" value="Genomic_DNA"/>
</dbReference>